<feature type="region of interest" description="Disordered" evidence="1">
    <location>
        <begin position="44"/>
        <end position="94"/>
    </location>
</feature>
<dbReference type="AlphaFoldDB" id="A0A4C2AE57"/>
<dbReference type="Proteomes" id="UP000299102">
    <property type="component" value="Unassembled WGS sequence"/>
</dbReference>
<proteinExistence type="predicted"/>
<reference evidence="2 3" key="1">
    <citation type="journal article" date="2019" name="Commun. Biol.">
        <title>The bagworm genome reveals a unique fibroin gene that provides high tensile strength.</title>
        <authorList>
            <person name="Kono N."/>
            <person name="Nakamura H."/>
            <person name="Ohtoshi R."/>
            <person name="Tomita M."/>
            <person name="Numata K."/>
            <person name="Arakawa K."/>
        </authorList>
    </citation>
    <scope>NUCLEOTIDE SEQUENCE [LARGE SCALE GENOMIC DNA]</scope>
</reference>
<evidence type="ECO:0000256" key="1">
    <source>
        <dbReference type="SAM" id="MobiDB-lite"/>
    </source>
</evidence>
<comment type="caution">
    <text evidence="2">The sequence shown here is derived from an EMBL/GenBank/DDBJ whole genome shotgun (WGS) entry which is preliminary data.</text>
</comment>
<evidence type="ECO:0000313" key="3">
    <source>
        <dbReference type="Proteomes" id="UP000299102"/>
    </source>
</evidence>
<gene>
    <name evidence="2" type="ORF">EVAR_68312_1</name>
</gene>
<protein>
    <submittedName>
        <fullName evidence="2">Uncharacterized protein</fullName>
    </submittedName>
</protein>
<dbReference type="EMBL" id="BGZK01002873">
    <property type="protein sequence ID" value="GBP97117.1"/>
    <property type="molecule type" value="Genomic_DNA"/>
</dbReference>
<name>A0A4C2AE57_EUMVA</name>
<accession>A0A4C2AE57</accession>
<evidence type="ECO:0000313" key="2">
    <source>
        <dbReference type="EMBL" id="GBP97117.1"/>
    </source>
</evidence>
<feature type="compositionally biased region" description="Polar residues" evidence="1">
    <location>
        <begin position="44"/>
        <end position="56"/>
    </location>
</feature>
<organism evidence="2 3">
    <name type="scientific">Eumeta variegata</name>
    <name type="common">Bagworm moth</name>
    <name type="synonym">Eumeta japonica</name>
    <dbReference type="NCBI Taxonomy" id="151549"/>
    <lineage>
        <taxon>Eukaryota</taxon>
        <taxon>Metazoa</taxon>
        <taxon>Ecdysozoa</taxon>
        <taxon>Arthropoda</taxon>
        <taxon>Hexapoda</taxon>
        <taxon>Insecta</taxon>
        <taxon>Pterygota</taxon>
        <taxon>Neoptera</taxon>
        <taxon>Endopterygota</taxon>
        <taxon>Lepidoptera</taxon>
        <taxon>Glossata</taxon>
        <taxon>Ditrysia</taxon>
        <taxon>Tineoidea</taxon>
        <taxon>Psychidae</taxon>
        <taxon>Oiketicinae</taxon>
        <taxon>Eumeta</taxon>
    </lineage>
</organism>
<sequence>MKDAQAVYNFEISEDSRNAIRVYRIQALKVKNNLFEVLQQRTEATGTPKTGSTASGGITDLGISSDGRYRRAHREQATWSGKMPLASESANNER</sequence>
<keyword evidence="3" id="KW-1185">Reference proteome</keyword>